<evidence type="ECO:0000256" key="2">
    <source>
        <dbReference type="SAM" id="MobiDB-lite"/>
    </source>
</evidence>
<dbReference type="InterPro" id="IPR050902">
    <property type="entry name" value="ABC_Transporter_SBP"/>
</dbReference>
<dbReference type="Pfam" id="PF01497">
    <property type="entry name" value="Peripla_BP_2"/>
    <property type="match status" value="1"/>
</dbReference>
<dbReference type="AlphaFoldDB" id="A0A4U5JH53"/>
<reference evidence="5 6" key="1">
    <citation type="submission" date="2019-04" db="EMBL/GenBank/DDBJ databases">
        <title>Natronomonas sp. F20-122 a newhaloarchaeon isolated from a saline saltern of Isla Bacuta, Huelva, Spain.</title>
        <authorList>
            <person name="Duran-Viseras A."/>
            <person name="Sanchez-Porro C."/>
            <person name="Ventosa A."/>
        </authorList>
    </citation>
    <scope>NUCLEOTIDE SEQUENCE [LARGE SCALE GENOMIC DNA]</scope>
    <source>
        <strain evidence="5 6">F20-122</strain>
    </source>
</reference>
<evidence type="ECO:0000259" key="4">
    <source>
        <dbReference type="PROSITE" id="PS50983"/>
    </source>
</evidence>
<evidence type="ECO:0000256" key="3">
    <source>
        <dbReference type="SAM" id="Phobius"/>
    </source>
</evidence>
<accession>A0A4U5JH53</accession>
<sequence>MRSRTSLLLVSILVVASIAATVPMAAADTHASACSFPVSETDATGETVTVEERPERIVVLQPSAAQTVWELGAQGRVVGAPVAPYTDYLKGIDEKQNVLNLDEFSVNREAVVELDADIVLAPNIVPNETVEQLRGANQTVFKFGVGTSLEFIADKTELTGRLIGSCEEAANVNEAYWDRIESARAATEGGDAPRVLHYTDNFTAGSGTFIDEIIAAAGGENVAAKNGIEGYGRVNDEAVVRWNPEVILVADDGPGVPETAAFESTFAVRNEQVVVVDGNYLSQPGPRIAIAIEELATALSDATLESDDAAETDAIDDRTSTPTPMASAPEDQTGFGVLSALVALTALGLFARRR</sequence>
<feature type="region of interest" description="Disordered" evidence="2">
    <location>
        <begin position="306"/>
        <end position="331"/>
    </location>
</feature>
<feature type="domain" description="Fe/B12 periplasmic-binding" evidence="4">
    <location>
        <begin position="56"/>
        <end position="307"/>
    </location>
</feature>
<dbReference type="PANTHER" id="PTHR30535">
    <property type="entry name" value="VITAMIN B12-BINDING PROTEIN"/>
    <property type="match status" value="1"/>
</dbReference>
<keyword evidence="3" id="KW-1133">Transmembrane helix</keyword>
<keyword evidence="3" id="KW-0472">Membrane</keyword>
<dbReference type="PROSITE" id="PS50983">
    <property type="entry name" value="FE_B12_PBP"/>
    <property type="match status" value="1"/>
</dbReference>
<evidence type="ECO:0000256" key="1">
    <source>
        <dbReference type="ARBA" id="ARBA00022729"/>
    </source>
</evidence>
<dbReference type="OrthoDB" id="214567at2157"/>
<dbReference type="EMBL" id="QKNX01000001">
    <property type="protein sequence ID" value="TKR28195.1"/>
    <property type="molecule type" value="Genomic_DNA"/>
</dbReference>
<evidence type="ECO:0000313" key="6">
    <source>
        <dbReference type="Proteomes" id="UP000308037"/>
    </source>
</evidence>
<protein>
    <submittedName>
        <fullName evidence="5">PGF-CTERM sorting domain-containing protein</fullName>
    </submittedName>
</protein>
<dbReference type="RefSeq" id="WP_137275495.1">
    <property type="nucleotide sequence ID" value="NZ_QKNX01000001.1"/>
</dbReference>
<keyword evidence="6" id="KW-1185">Reference proteome</keyword>
<dbReference type="Proteomes" id="UP000308037">
    <property type="component" value="Unassembled WGS sequence"/>
</dbReference>
<dbReference type="InterPro" id="IPR026469">
    <property type="entry name" value="Peripla_PGF_1"/>
</dbReference>
<gene>
    <name evidence="5" type="ORF">DM868_03705</name>
</gene>
<dbReference type="SUPFAM" id="SSF53807">
    <property type="entry name" value="Helical backbone' metal receptor"/>
    <property type="match status" value="1"/>
</dbReference>
<dbReference type="NCBIfam" id="TIGR04281">
    <property type="entry name" value="peripla_PGF_1"/>
    <property type="match status" value="1"/>
</dbReference>
<dbReference type="InterPro" id="IPR026371">
    <property type="entry name" value="PGF_CTERM"/>
</dbReference>
<dbReference type="GO" id="GO:0005886">
    <property type="term" value="C:plasma membrane"/>
    <property type="evidence" value="ECO:0007669"/>
    <property type="project" value="UniProtKB-SubCell"/>
</dbReference>
<name>A0A4U5JH53_9EURY</name>
<evidence type="ECO:0000313" key="5">
    <source>
        <dbReference type="EMBL" id="TKR28195.1"/>
    </source>
</evidence>
<comment type="caution">
    <text evidence="5">The sequence shown here is derived from an EMBL/GenBank/DDBJ whole genome shotgun (WGS) entry which is preliminary data.</text>
</comment>
<dbReference type="InterPro" id="IPR002491">
    <property type="entry name" value="ABC_transptr_periplasmic_BD"/>
</dbReference>
<keyword evidence="1" id="KW-0732">Signal</keyword>
<organism evidence="5 6">
    <name type="scientific">Natronomonas salsuginis</name>
    <dbReference type="NCBI Taxonomy" id="2217661"/>
    <lineage>
        <taxon>Archaea</taxon>
        <taxon>Methanobacteriati</taxon>
        <taxon>Methanobacteriota</taxon>
        <taxon>Stenosarchaea group</taxon>
        <taxon>Halobacteria</taxon>
        <taxon>Halobacteriales</taxon>
        <taxon>Natronomonadaceae</taxon>
        <taxon>Natronomonas</taxon>
    </lineage>
</organism>
<feature type="transmembrane region" description="Helical" evidence="3">
    <location>
        <begin position="333"/>
        <end position="351"/>
    </location>
</feature>
<dbReference type="NCBIfam" id="TIGR04126">
    <property type="entry name" value="PGF_CTERM"/>
    <property type="match status" value="1"/>
</dbReference>
<dbReference type="PANTHER" id="PTHR30535:SF34">
    <property type="entry name" value="MOLYBDATE-BINDING PROTEIN MOLA"/>
    <property type="match status" value="1"/>
</dbReference>
<proteinExistence type="predicted"/>
<keyword evidence="3" id="KW-0812">Transmembrane</keyword>
<dbReference type="GO" id="GO:0030115">
    <property type="term" value="C:S-layer"/>
    <property type="evidence" value="ECO:0007669"/>
    <property type="project" value="UniProtKB-SubCell"/>
</dbReference>
<dbReference type="Gene3D" id="3.40.50.1980">
    <property type="entry name" value="Nitrogenase molybdenum iron protein domain"/>
    <property type="match status" value="2"/>
</dbReference>